<evidence type="ECO:0000259" key="4">
    <source>
        <dbReference type="PROSITE" id="PS50949"/>
    </source>
</evidence>
<dbReference type="InterPro" id="IPR000524">
    <property type="entry name" value="Tscrpt_reg_HTH_GntR"/>
</dbReference>
<dbReference type="InterPro" id="IPR011711">
    <property type="entry name" value="GntR_C"/>
</dbReference>
<dbReference type="InterPro" id="IPR036388">
    <property type="entry name" value="WH-like_DNA-bd_sf"/>
</dbReference>
<evidence type="ECO:0000256" key="3">
    <source>
        <dbReference type="ARBA" id="ARBA00023163"/>
    </source>
</evidence>
<dbReference type="GO" id="GO:0003700">
    <property type="term" value="F:DNA-binding transcription factor activity"/>
    <property type="evidence" value="ECO:0007669"/>
    <property type="project" value="InterPro"/>
</dbReference>
<keyword evidence="2" id="KW-0238">DNA-binding</keyword>
<dbReference type="PRINTS" id="PR00035">
    <property type="entry name" value="HTHGNTR"/>
</dbReference>
<evidence type="ECO:0000256" key="2">
    <source>
        <dbReference type="ARBA" id="ARBA00023125"/>
    </source>
</evidence>
<dbReference type="PANTHER" id="PTHR43537:SF5">
    <property type="entry name" value="UXU OPERON TRANSCRIPTIONAL REGULATOR"/>
    <property type="match status" value="1"/>
</dbReference>
<dbReference type="InterPro" id="IPR008920">
    <property type="entry name" value="TF_FadR/GntR_C"/>
</dbReference>
<dbReference type="CDD" id="cd07377">
    <property type="entry name" value="WHTH_GntR"/>
    <property type="match status" value="1"/>
</dbReference>
<proteinExistence type="predicted"/>
<dbReference type="Pfam" id="PF07729">
    <property type="entry name" value="FCD"/>
    <property type="match status" value="1"/>
</dbReference>
<evidence type="ECO:0000313" key="6">
    <source>
        <dbReference type="Proteomes" id="UP000238362"/>
    </source>
</evidence>
<dbReference type="EMBL" id="PVNH01000007">
    <property type="protein sequence ID" value="PRX46572.1"/>
    <property type="molecule type" value="Genomic_DNA"/>
</dbReference>
<dbReference type="Gene3D" id="1.20.120.530">
    <property type="entry name" value="GntR ligand-binding domain-like"/>
    <property type="match status" value="1"/>
</dbReference>
<accession>A0A2T0LSH3</accession>
<dbReference type="PROSITE" id="PS50949">
    <property type="entry name" value="HTH_GNTR"/>
    <property type="match status" value="1"/>
</dbReference>
<dbReference type="Gene3D" id="1.10.10.10">
    <property type="entry name" value="Winged helix-like DNA-binding domain superfamily/Winged helix DNA-binding domain"/>
    <property type="match status" value="1"/>
</dbReference>
<dbReference type="PANTHER" id="PTHR43537">
    <property type="entry name" value="TRANSCRIPTIONAL REGULATOR, GNTR FAMILY"/>
    <property type="match status" value="1"/>
</dbReference>
<name>A0A2T0LSH3_9PSEU</name>
<keyword evidence="1" id="KW-0805">Transcription regulation</keyword>
<comment type="caution">
    <text evidence="5">The sequence shown here is derived from an EMBL/GenBank/DDBJ whole genome shotgun (WGS) entry which is preliminary data.</text>
</comment>
<keyword evidence="6" id="KW-1185">Reference proteome</keyword>
<dbReference type="SUPFAM" id="SSF48008">
    <property type="entry name" value="GntR ligand-binding domain-like"/>
    <property type="match status" value="1"/>
</dbReference>
<organism evidence="5 6">
    <name type="scientific">Prauserella shujinwangii</name>
    <dbReference type="NCBI Taxonomy" id="1453103"/>
    <lineage>
        <taxon>Bacteria</taxon>
        <taxon>Bacillati</taxon>
        <taxon>Actinomycetota</taxon>
        <taxon>Actinomycetes</taxon>
        <taxon>Pseudonocardiales</taxon>
        <taxon>Pseudonocardiaceae</taxon>
        <taxon>Prauserella</taxon>
    </lineage>
</organism>
<sequence length="247" mass="26582">MSEPLINKTVPRSNVVDTVADSLRTEILSGAYAPGDYLPPARELAEQYGVNRTSLKHALVRLTQAGLLETRHGIGTRVRDFEREGGIDLLPMLAVANAAGWARAIFEVRTEIGTLIAVRAAAHATPAQRDRLTDLAGRLRSAGDADTAQVTEAEWHRELARASGNRVYPLLMNVVLDTYLRQRRALRGPFLDPAAAADRLTPLCRAVCDGADAATVRAEAARYLDETGALMLAGGTAAEAETEGDRT</sequence>
<dbReference type="Proteomes" id="UP000238362">
    <property type="component" value="Unassembled WGS sequence"/>
</dbReference>
<dbReference type="SMART" id="SM00345">
    <property type="entry name" value="HTH_GNTR"/>
    <property type="match status" value="1"/>
</dbReference>
<evidence type="ECO:0000256" key="1">
    <source>
        <dbReference type="ARBA" id="ARBA00023015"/>
    </source>
</evidence>
<dbReference type="InterPro" id="IPR036390">
    <property type="entry name" value="WH_DNA-bd_sf"/>
</dbReference>
<keyword evidence="3" id="KW-0804">Transcription</keyword>
<protein>
    <submittedName>
        <fullName evidence="5">GntR family transcriptional regulator</fullName>
    </submittedName>
</protein>
<gene>
    <name evidence="5" type="ORF">B0I33_107149</name>
</gene>
<dbReference type="GO" id="GO:0003677">
    <property type="term" value="F:DNA binding"/>
    <property type="evidence" value="ECO:0007669"/>
    <property type="project" value="UniProtKB-KW"/>
</dbReference>
<dbReference type="SMART" id="SM00895">
    <property type="entry name" value="FCD"/>
    <property type="match status" value="1"/>
</dbReference>
<dbReference type="AlphaFoldDB" id="A0A2T0LSH3"/>
<dbReference type="Pfam" id="PF00392">
    <property type="entry name" value="GntR"/>
    <property type="match status" value="1"/>
</dbReference>
<dbReference type="SUPFAM" id="SSF46785">
    <property type="entry name" value="Winged helix' DNA-binding domain"/>
    <property type="match status" value="1"/>
</dbReference>
<reference evidence="5 6" key="1">
    <citation type="submission" date="2018-03" db="EMBL/GenBank/DDBJ databases">
        <title>Genomic Encyclopedia of Type Strains, Phase III (KMG-III): the genomes of soil and plant-associated and newly described type strains.</title>
        <authorList>
            <person name="Whitman W."/>
        </authorList>
    </citation>
    <scope>NUCLEOTIDE SEQUENCE [LARGE SCALE GENOMIC DNA]</scope>
    <source>
        <strain evidence="5 6">CGMCC 4.7125</strain>
    </source>
</reference>
<feature type="domain" description="HTH gntR-type" evidence="4">
    <location>
        <begin position="13"/>
        <end position="81"/>
    </location>
</feature>
<evidence type="ECO:0000313" key="5">
    <source>
        <dbReference type="EMBL" id="PRX46572.1"/>
    </source>
</evidence>
<dbReference type="RefSeq" id="WP_219927209.1">
    <property type="nucleotide sequence ID" value="NZ_PVNH01000007.1"/>
</dbReference>